<dbReference type="AlphaFoldDB" id="A0A8R1EDW8"/>
<organism evidence="2 3">
    <name type="scientific">Caenorhabditis japonica</name>
    <dbReference type="NCBI Taxonomy" id="281687"/>
    <lineage>
        <taxon>Eukaryota</taxon>
        <taxon>Metazoa</taxon>
        <taxon>Ecdysozoa</taxon>
        <taxon>Nematoda</taxon>
        <taxon>Chromadorea</taxon>
        <taxon>Rhabditida</taxon>
        <taxon>Rhabditina</taxon>
        <taxon>Rhabditomorpha</taxon>
        <taxon>Rhabditoidea</taxon>
        <taxon>Rhabditidae</taxon>
        <taxon>Peloderinae</taxon>
        <taxon>Caenorhabditis</taxon>
    </lineage>
</organism>
<accession>A0A8R1EDW8</accession>
<evidence type="ECO:0000256" key="1">
    <source>
        <dbReference type="SAM" id="Phobius"/>
    </source>
</evidence>
<evidence type="ECO:0000313" key="2">
    <source>
        <dbReference type="EnsemblMetazoa" id="CJA31665.1"/>
    </source>
</evidence>
<name>A0A8R1EDW8_CAEJA</name>
<feature type="transmembrane region" description="Helical" evidence="1">
    <location>
        <begin position="20"/>
        <end position="38"/>
    </location>
</feature>
<keyword evidence="1" id="KW-0812">Transmembrane</keyword>
<keyword evidence="3" id="KW-1185">Reference proteome</keyword>
<dbReference type="Proteomes" id="UP000005237">
    <property type="component" value="Unassembled WGS sequence"/>
</dbReference>
<keyword evidence="1" id="KW-1133">Transmembrane helix</keyword>
<keyword evidence="1" id="KW-0472">Membrane</keyword>
<sequence length="78" mass="8669">MSRRFAGAANKRPMKILSRIVSVCTMVPDMMLTMLPGIRRVFVEEMIKADDIDIAFGRDGDESIASTSGNAQQSISWF</sequence>
<reference evidence="3" key="1">
    <citation type="submission" date="2010-08" db="EMBL/GenBank/DDBJ databases">
        <authorList>
            <consortium name="Caenorhabditis japonica Sequencing Consortium"/>
            <person name="Wilson R.K."/>
        </authorList>
    </citation>
    <scope>NUCLEOTIDE SEQUENCE [LARGE SCALE GENOMIC DNA]</scope>
    <source>
        <strain evidence="3">DF5081</strain>
    </source>
</reference>
<proteinExistence type="predicted"/>
<reference evidence="2" key="2">
    <citation type="submission" date="2022-06" db="UniProtKB">
        <authorList>
            <consortium name="EnsemblMetazoa"/>
        </authorList>
    </citation>
    <scope>IDENTIFICATION</scope>
    <source>
        <strain evidence="2">DF5081</strain>
    </source>
</reference>
<dbReference type="EnsemblMetazoa" id="CJA31665.1">
    <property type="protein sequence ID" value="CJA31665.1"/>
    <property type="gene ID" value="WBGene00207512"/>
</dbReference>
<evidence type="ECO:0000313" key="3">
    <source>
        <dbReference type="Proteomes" id="UP000005237"/>
    </source>
</evidence>
<protein>
    <submittedName>
        <fullName evidence="2">Uncharacterized protein</fullName>
    </submittedName>
</protein>